<evidence type="ECO:0000256" key="1">
    <source>
        <dbReference type="ARBA" id="ARBA00022553"/>
    </source>
</evidence>
<dbReference type="Gene3D" id="3.30.750.24">
    <property type="entry name" value="STAS domain"/>
    <property type="match status" value="1"/>
</dbReference>
<evidence type="ECO:0000259" key="2">
    <source>
        <dbReference type="PROSITE" id="PS50801"/>
    </source>
</evidence>
<feature type="domain" description="STAS" evidence="2">
    <location>
        <begin position="188"/>
        <end position="299"/>
    </location>
</feature>
<dbReference type="STRING" id="1429043.X474_25570"/>
<dbReference type="InParanoid" id="A0A0D2IYK7"/>
<evidence type="ECO:0000313" key="4">
    <source>
        <dbReference type="Proteomes" id="UP000032233"/>
    </source>
</evidence>
<name>A0A0D2IYK7_9BACT</name>
<proteinExistence type="predicted"/>
<dbReference type="PATRIC" id="fig|1429043.3.peg.5403"/>
<dbReference type="Gene3D" id="3.30.450.40">
    <property type="match status" value="1"/>
</dbReference>
<dbReference type="Pfam" id="PF13185">
    <property type="entry name" value="GAF_2"/>
    <property type="match status" value="1"/>
</dbReference>
<keyword evidence="1" id="KW-0597">Phosphoprotein</keyword>
<dbReference type="CDD" id="cd07041">
    <property type="entry name" value="STAS_RsbR_RsbS_like"/>
    <property type="match status" value="1"/>
</dbReference>
<dbReference type="SUPFAM" id="SSF55781">
    <property type="entry name" value="GAF domain-like"/>
    <property type="match status" value="1"/>
</dbReference>
<reference evidence="3 4" key="1">
    <citation type="submission" date="2013-11" db="EMBL/GenBank/DDBJ databases">
        <title>Metagenomic analysis of a methanogenic consortium involved in long chain n-alkane degradation.</title>
        <authorList>
            <person name="Davidova I.A."/>
            <person name="Callaghan A.V."/>
            <person name="Wawrik B."/>
            <person name="Pruitt S."/>
            <person name="Marks C."/>
            <person name="Duncan K.E."/>
            <person name="Suflita J.M."/>
        </authorList>
    </citation>
    <scope>NUCLEOTIDE SEQUENCE [LARGE SCALE GENOMIC DNA]</scope>
    <source>
        <strain evidence="3 4">SPR</strain>
    </source>
</reference>
<dbReference type="AlphaFoldDB" id="A0A0D2IYK7"/>
<dbReference type="PANTHER" id="PTHR33745">
    <property type="entry name" value="RSBT ANTAGONIST PROTEIN RSBS-RELATED"/>
    <property type="match status" value="1"/>
</dbReference>
<dbReference type="PANTHER" id="PTHR33745:SF3">
    <property type="entry name" value="RSBT CO-ANTAGONIST PROTEIN RSBRC"/>
    <property type="match status" value="1"/>
</dbReference>
<accession>A0A0D2IYK7</accession>
<dbReference type="InterPro" id="IPR002645">
    <property type="entry name" value="STAS_dom"/>
</dbReference>
<dbReference type="InterPro" id="IPR051932">
    <property type="entry name" value="Bact_StressResp_Reg"/>
</dbReference>
<dbReference type="Proteomes" id="UP000032233">
    <property type="component" value="Unassembled WGS sequence"/>
</dbReference>
<keyword evidence="4" id="KW-1185">Reference proteome</keyword>
<dbReference type="InterPro" id="IPR036513">
    <property type="entry name" value="STAS_dom_sf"/>
</dbReference>
<dbReference type="InterPro" id="IPR003018">
    <property type="entry name" value="GAF"/>
</dbReference>
<dbReference type="Pfam" id="PF01740">
    <property type="entry name" value="STAS"/>
    <property type="match status" value="1"/>
</dbReference>
<dbReference type="PROSITE" id="PS50801">
    <property type="entry name" value="STAS"/>
    <property type="match status" value="1"/>
</dbReference>
<organism evidence="3 4">
    <name type="scientific">Dethiosulfatarculus sandiegensis</name>
    <dbReference type="NCBI Taxonomy" id="1429043"/>
    <lineage>
        <taxon>Bacteria</taxon>
        <taxon>Pseudomonadati</taxon>
        <taxon>Thermodesulfobacteriota</taxon>
        <taxon>Desulfarculia</taxon>
        <taxon>Desulfarculales</taxon>
        <taxon>Desulfarculaceae</taxon>
        <taxon>Dethiosulfatarculus</taxon>
    </lineage>
</organism>
<gene>
    <name evidence="3" type="ORF">X474_25570</name>
</gene>
<dbReference type="SUPFAM" id="SSF52091">
    <property type="entry name" value="SpoIIaa-like"/>
    <property type="match status" value="1"/>
</dbReference>
<comment type="caution">
    <text evidence="3">The sequence shown here is derived from an EMBL/GenBank/DDBJ whole genome shotgun (WGS) entry which is preliminary data.</text>
</comment>
<dbReference type="EMBL" id="AZAC01000067">
    <property type="protein sequence ID" value="KIX11099.1"/>
    <property type="molecule type" value="Genomic_DNA"/>
</dbReference>
<evidence type="ECO:0000313" key="3">
    <source>
        <dbReference type="EMBL" id="KIX11099.1"/>
    </source>
</evidence>
<dbReference type="InterPro" id="IPR029016">
    <property type="entry name" value="GAF-like_dom_sf"/>
</dbReference>
<sequence>MPGDKTGLSVLEAVNHILSERLTCETEEDLGKVCLDAAEKITQSKFGFIGEINVLGKFDTLALSNPGWLECAMHDPDIPLLINDMTIRGLWGKVIAEQASFFTNDPMNHPEAHGLPKGHPPLTSFLGVPLFREEKIIGMIALANKSNGYVEDDLNAVSTLSLAMVEALYSKRAEDAFKRQSQEIMELSTPVIRVWQGVVAAPLIGVLDSERTRNFMERFLDEIVNAHAEYALIDITGVPSVDTLTAQNLLEATTAARLLGTKVVLTGVRPAIAQTMVHLGVNLEEIETKASFFEGFKLCLGKLNFEVVEH</sequence>
<protein>
    <submittedName>
        <fullName evidence="3">Polyvinylalcohol dehydrogenase</fullName>
    </submittedName>
</protein>